<dbReference type="InterPro" id="IPR051324">
    <property type="entry name" value="Stress/Tellurium_Resist"/>
</dbReference>
<dbReference type="EMBL" id="NCWU01000007">
    <property type="protein sequence ID" value="PAK85408.1"/>
    <property type="molecule type" value="Genomic_DNA"/>
</dbReference>
<dbReference type="PANTHER" id="PTHR32097:SF17">
    <property type="entry name" value="CAMP-BINDING PROTEIN 1-RELATED"/>
    <property type="match status" value="1"/>
</dbReference>
<reference evidence="2 4" key="1">
    <citation type="submission" date="2017-04" db="EMBL/GenBank/DDBJ databases">
        <title>Kefir bacterial isolates.</title>
        <authorList>
            <person name="Kim Y."/>
            <person name="Blasche S."/>
            <person name="Patil K.R."/>
        </authorList>
    </citation>
    <scope>NUCLEOTIDE SEQUENCE [LARGE SCALE GENOMIC DNA]</scope>
    <source>
        <strain evidence="2 4">OG2-1</strain>
    </source>
</reference>
<accession>A0A269YIM1</accession>
<organism evidence="3 5">
    <name type="scientific">Rothia dentocariosa</name>
    <dbReference type="NCBI Taxonomy" id="2047"/>
    <lineage>
        <taxon>Bacteria</taxon>
        <taxon>Bacillati</taxon>
        <taxon>Actinomycetota</taxon>
        <taxon>Actinomycetes</taxon>
        <taxon>Micrococcales</taxon>
        <taxon>Micrococcaceae</taxon>
        <taxon>Rothia</taxon>
    </lineage>
</organism>
<evidence type="ECO:0000259" key="1">
    <source>
        <dbReference type="Pfam" id="PF02342"/>
    </source>
</evidence>
<proteinExistence type="predicted"/>
<evidence type="ECO:0000313" key="5">
    <source>
        <dbReference type="Proteomes" id="UP000219947"/>
    </source>
</evidence>
<evidence type="ECO:0000313" key="3">
    <source>
        <dbReference type="EMBL" id="PEN15918.1"/>
    </source>
</evidence>
<dbReference type="Proteomes" id="UP000216195">
    <property type="component" value="Unassembled WGS sequence"/>
</dbReference>
<name>A0A269YIM1_9MICC</name>
<dbReference type="EMBL" id="PDEV01000003">
    <property type="protein sequence ID" value="PEN15918.1"/>
    <property type="molecule type" value="Genomic_DNA"/>
</dbReference>
<sequence length="192" mass="21065">MAAIKLTKGNPINLTKEAPGLKNLTIGLGWDLSLAGEAYDLDASVMITDENDRILFDDASLIFFNNPTSLDGAVVHTGDNRTGDAEGDDETIIVNLDKVDPKVQRLHILASIYEGEKTGKNFGVVRNAYVRLINDDTNEEIARYDLSEDCSAAPAVLFAMVYRHNGEWRFKAVEDPFTGGLPHLLTSYGFTV</sequence>
<protein>
    <submittedName>
        <fullName evidence="3">Chemical-damaging agent resistance protein C</fullName>
    </submittedName>
</protein>
<reference evidence="3" key="2">
    <citation type="submission" date="2017-10" db="EMBL/GenBank/DDBJ databases">
        <title>Kefir isolates.</title>
        <authorList>
            <person name="Kim Y."/>
            <person name="Blasche S."/>
        </authorList>
    </citation>
    <scope>NUCLEOTIDE SEQUENCE [LARGE SCALE GENOMIC DNA]</scope>
    <source>
        <strain evidence="3">OG2-2</strain>
    </source>
</reference>
<dbReference type="Gene3D" id="2.60.60.30">
    <property type="entry name" value="sav2460 like domains"/>
    <property type="match status" value="1"/>
</dbReference>
<feature type="domain" description="TerD" evidence="1">
    <location>
        <begin position="3"/>
        <end position="188"/>
    </location>
</feature>
<dbReference type="CDD" id="cd06974">
    <property type="entry name" value="TerD_like"/>
    <property type="match status" value="1"/>
</dbReference>
<dbReference type="AlphaFoldDB" id="A0A269YIM1"/>
<evidence type="ECO:0000313" key="4">
    <source>
        <dbReference type="Proteomes" id="UP000216195"/>
    </source>
</evidence>
<dbReference type="RefSeq" id="WP_070535753.1">
    <property type="nucleotide sequence ID" value="NZ_CAKARO010000051.1"/>
</dbReference>
<dbReference type="InterPro" id="IPR003325">
    <property type="entry name" value="TerD"/>
</dbReference>
<dbReference type="Pfam" id="PF02342">
    <property type="entry name" value="TerD"/>
    <property type="match status" value="1"/>
</dbReference>
<keyword evidence="5" id="KW-1185">Reference proteome</keyword>
<gene>
    <name evidence="2" type="ORF">B8W87_06925</name>
    <name evidence="3" type="ORF">CRM92_07415</name>
</gene>
<dbReference type="Proteomes" id="UP000219947">
    <property type="component" value="Unassembled WGS sequence"/>
</dbReference>
<comment type="caution">
    <text evidence="3">The sequence shown here is derived from an EMBL/GenBank/DDBJ whole genome shotgun (WGS) entry which is preliminary data.</text>
</comment>
<evidence type="ECO:0000313" key="2">
    <source>
        <dbReference type="EMBL" id="PAK85408.1"/>
    </source>
</evidence>
<dbReference type="PANTHER" id="PTHR32097">
    <property type="entry name" value="CAMP-BINDING PROTEIN 1-RELATED"/>
    <property type="match status" value="1"/>
</dbReference>